<name>A0ABT4GJ70_9BACL</name>
<dbReference type="InterPro" id="IPR036582">
    <property type="entry name" value="Mao_N_sf"/>
</dbReference>
<evidence type="ECO:0000259" key="2">
    <source>
        <dbReference type="Pfam" id="PF07833"/>
    </source>
</evidence>
<accession>A0ABT4GJ70</accession>
<dbReference type="InterPro" id="IPR012854">
    <property type="entry name" value="Cu_amine_oxidase-like_N"/>
</dbReference>
<dbReference type="RefSeq" id="WP_268617233.1">
    <property type="nucleotide sequence ID" value="NZ_JAMDMX010000088.1"/>
</dbReference>
<sequence>MKKFVLGLICGIGLTATTAVYAADTIQAYLFPAKFVFNGQDKELNSEYTTLNYNGHAYVPIRFVAENMGATVGYDDELKKITVDYESLLTPQPKVKDSWALRPTTGFHDGMLLFNAGLVFGKGYIDTDNKGLVQTLQFKNQDKQSITIQPLNIEYQILKVDGDQDRLLFSYKLSPLEGEIPVYGWYEANLPVWNLKDPNGNPVTSGKYAAQIVIPNSLDYTIEGNDEVNTLTRLSRFTRWEFDVTQSIIDDFFQATHSESALKEFQK</sequence>
<feature type="signal peptide" evidence="1">
    <location>
        <begin position="1"/>
        <end position="22"/>
    </location>
</feature>
<evidence type="ECO:0000313" key="3">
    <source>
        <dbReference type="EMBL" id="MCY9696084.1"/>
    </source>
</evidence>
<evidence type="ECO:0000313" key="4">
    <source>
        <dbReference type="Proteomes" id="UP001527099"/>
    </source>
</evidence>
<gene>
    <name evidence="3" type="ORF">M5X19_24705</name>
</gene>
<keyword evidence="4" id="KW-1185">Reference proteome</keyword>
<dbReference type="Pfam" id="PF07833">
    <property type="entry name" value="Cu_amine_oxidN1"/>
    <property type="match status" value="1"/>
</dbReference>
<feature type="domain" description="Copper amine oxidase-like N-terminal" evidence="2">
    <location>
        <begin position="22"/>
        <end position="82"/>
    </location>
</feature>
<organism evidence="3 4">
    <name type="scientific">Paenibacillus alginolyticus</name>
    <dbReference type="NCBI Taxonomy" id="59839"/>
    <lineage>
        <taxon>Bacteria</taxon>
        <taxon>Bacillati</taxon>
        <taxon>Bacillota</taxon>
        <taxon>Bacilli</taxon>
        <taxon>Bacillales</taxon>
        <taxon>Paenibacillaceae</taxon>
        <taxon>Paenibacillus</taxon>
    </lineage>
</organism>
<feature type="chain" id="PRO_5047060127" evidence="1">
    <location>
        <begin position="23"/>
        <end position="267"/>
    </location>
</feature>
<reference evidence="3 4" key="1">
    <citation type="submission" date="2022-05" db="EMBL/GenBank/DDBJ databases">
        <title>Genome Sequencing of Bee-Associated Microbes.</title>
        <authorList>
            <person name="Dunlap C."/>
        </authorList>
    </citation>
    <scope>NUCLEOTIDE SEQUENCE [LARGE SCALE GENOMIC DNA]</scope>
    <source>
        <strain evidence="3 4">NRRL B-14421</strain>
    </source>
</reference>
<dbReference type="SUPFAM" id="SSF55383">
    <property type="entry name" value="Copper amine oxidase, domain N"/>
    <property type="match status" value="1"/>
</dbReference>
<keyword evidence="1" id="KW-0732">Signal</keyword>
<proteinExistence type="predicted"/>
<protein>
    <submittedName>
        <fullName evidence="3">Copper amine oxidase N-terminal domain-containing protein</fullName>
    </submittedName>
</protein>
<dbReference type="Proteomes" id="UP001527099">
    <property type="component" value="Unassembled WGS sequence"/>
</dbReference>
<comment type="caution">
    <text evidence="3">The sequence shown here is derived from an EMBL/GenBank/DDBJ whole genome shotgun (WGS) entry which is preliminary data.</text>
</comment>
<evidence type="ECO:0000256" key="1">
    <source>
        <dbReference type="SAM" id="SignalP"/>
    </source>
</evidence>
<dbReference type="EMBL" id="JAMDMX010000088">
    <property type="protein sequence ID" value="MCY9696084.1"/>
    <property type="molecule type" value="Genomic_DNA"/>
</dbReference>